<dbReference type="InterPro" id="IPR047697">
    <property type="entry name" value="AztD-like"/>
</dbReference>
<sequence length="440" mass="46506">MTLTRRLPTLAASFAALLVLSACGQAATGPSGSDESTTEPEGQGSSTAQSEAVEVDTLDPRLVLTYEGGVMTLDTGSGEVIDDAPLEGYLRVNQAGDGRHVLVTTTEGFRVYDTGLEAQEHGDHHHYYASDPRLTDLVLPADHGGHVVSHDGTTALFADGSGEVTLFDPAELTDGEPRTESWTAPEPHHGVAVPLSDDSMAVSVGNEEAATGAALIGPDGEEAAATDRCPGLHGEATAEDEAIVFGCEDGPVILRDGEFTKVDVEEDYARSGNLSGDHDSPIVLGDYKVDPDAELERPERIALIDTRDASLELVDLGASYSFRSIARGPEGEALVLTTDGSLRVIDEESGEEVRSIDVVEPWEEPVEWQQARPAIHVADGIAYVTEPASSQVHAVDLASGEVVRSYDLPHAPDEITSGTGFPAGAEEHGEHDHGEEHEDH</sequence>
<feature type="chain" id="PRO_5045221437" evidence="2">
    <location>
        <begin position="27"/>
        <end position="440"/>
    </location>
</feature>
<feature type="compositionally biased region" description="Basic and acidic residues" evidence="1">
    <location>
        <begin position="425"/>
        <end position="440"/>
    </location>
</feature>
<dbReference type="NCBIfam" id="NF038015">
    <property type="entry name" value="AztD"/>
    <property type="match status" value="1"/>
</dbReference>
<keyword evidence="4" id="KW-1185">Reference proteome</keyword>
<dbReference type="SUPFAM" id="SSF50969">
    <property type="entry name" value="YVTN repeat-like/Quinoprotein amine dehydrogenase"/>
    <property type="match status" value="1"/>
</dbReference>
<name>A0ABW2Q977_9MICO</name>
<keyword evidence="2" id="KW-0732">Signal</keyword>
<dbReference type="Proteomes" id="UP001596455">
    <property type="component" value="Unassembled WGS sequence"/>
</dbReference>
<reference evidence="4" key="1">
    <citation type="journal article" date="2019" name="Int. J. Syst. Evol. Microbiol.">
        <title>The Global Catalogue of Microorganisms (GCM) 10K type strain sequencing project: providing services to taxonomists for standard genome sequencing and annotation.</title>
        <authorList>
            <consortium name="The Broad Institute Genomics Platform"/>
            <consortium name="The Broad Institute Genome Sequencing Center for Infectious Disease"/>
            <person name="Wu L."/>
            <person name="Ma J."/>
        </authorList>
    </citation>
    <scope>NUCLEOTIDE SEQUENCE [LARGE SCALE GENOMIC DNA]</scope>
    <source>
        <strain evidence="4">JCM 1490</strain>
    </source>
</reference>
<gene>
    <name evidence="3" type="primary">aztD</name>
    <name evidence="3" type="ORF">ACFQQL_03330</name>
</gene>
<evidence type="ECO:0000256" key="1">
    <source>
        <dbReference type="SAM" id="MobiDB-lite"/>
    </source>
</evidence>
<feature type="region of interest" description="Disordered" evidence="1">
    <location>
        <begin position="409"/>
        <end position="440"/>
    </location>
</feature>
<accession>A0ABW2Q977</accession>
<dbReference type="Gene3D" id="2.130.10.10">
    <property type="entry name" value="YVTN repeat-like/Quinoprotein amine dehydrogenase"/>
    <property type="match status" value="1"/>
</dbReference>
<evidence type="ECO:0000313" key="3">
    <source>
        <dbReference type="EMBL" id="MFC7404130.1"/>
    </source>
</evidence>
<evidence type="ECO:0000313" key="4">
    <source>
        <dbReference type="Proteomes" id="UP001596455"/>
    </source>
</evidence>
<comment type="caution">
    <text evidence="3">The sequence shown here is derived from an EMBL/GenBank/DDBJ whole genome shotgun (WGS) entry which is preliminary data.</text>
</comment>
<feature type="region of interest" description="Disordered" evidence="1">
    <location>
        <begin position="26"/>
        <end position="52"/>
    </location>
</feature>
<dbReference type="RefSeq" id="WP_382391236.1">
    <property type="nucleotide sequence ID" value="NZ_JBHTCQ010000001.1"/>
</dbReference>
<protein>
    <submittedName>
        <fullName evidence="3">Zinc metallochaperone AztD</fullName>
    </submittedName>
</protein>
<proteinExistence type="predicted"/>
<feature type="signal peptide" evidence="2">
    <location>
        <begin position="1"/>
        <end position="26"/>
    </location>
</feature>
<feature type="compositionally biased region" description="Polar residues" evidence="1">
    <location>
        <begin position="28"/>
        <end position="50"/>
    </location>
</feature>
<dbReference type="PROSITE" id="PS51257">
    <property type="entry name" value="PROKAR_LIPOPROTEIN"/>
    <property type="match status" value="1"/>
</dbReference>
<dbReference type="InterPro" id="IPR015943">
    <property type="entry name" value="WD40/YVTN_repeat-like_dom_sf"/>
</dbReference>
<dbReference type="InterPro" id="IPR011044">
    <property type="entry name" value="Quino_amine_DH_bsu"/>
</dbReference>
<evidence type="ECO:0000256" key="2">
    <source>
        <dbReference type="SAM" id="SignalP"/>
    </source>
</evidence>
<dbReference type="EMBL" id="JBHTCQ010000001">
    <property type="protein sequence ID" value="MFC7404130.1"/>
    <property type="molecule type" value="Genomic_DNA"/>
</dbReference>
<organism evidence="3 4">
    <name type="scientific">Georgenia alba</name>
    <dbReference type="NCBI Taxonomy" id="2233858"/>
    <lineage>
        <taxon>Bacteria</taxon>
        <taxon>Bacillati</taxon>
        <taxon>Actinomycetota</taxon>
        <taxon>Actinomycetes</taxon>
        <taxon>Micrococcales</taxon>
        <taxon>Bogoriellaceae</taxon>
        <taxon>Georgenia</taxon>
    </lineage>
</organism>